<evidence type="ECO:0000313" key="2">
    <source>
        <dbReference type="Proteomes" id="UP001143856"/>
    </source>
</evidence>
<accession>A0ACC1NQB7</accession>
<reference evidence="1" key="1">
    <citation type="submission" date="2022-10" db="EMBL/GenBank/DDBJ databases">
        <title>Genome Sequence of Xylaria curta.</title>
        <authorList>
            <person name="Buettner E."/>
        </authorList>
    </citation>
    <scope>NUCLEOTIDE SEQUENCE</scope>
    <source>
        <strain evidence="1">Babe10</strain>
    </source>
</reference>
<sequence length="2101" mass="235922">MATWKELGEVPDSDDESTWDSQESQSLPNPLVPPSACAHATSQAIWDIPSSSQVSAQQPNVFPTLEPQEPEPLPHSPTPGPPNNESRRKTPPPLSSLFELGHIEGDNAPTGNPISQSQAGSEESILSSPPGLSECSITRTFEVQQAPVVEESDLTREENGRFGRSLRPRKPIQEHPYLLESVQYSKTWKSHGLRPVRVLAEEARRRQEEDSQEQEFEDDSQVTNMNAVQEGSEGSQTADRFDTYTDINDILLSDDGGPTSSLGPEPPRLEQALRSSQQEEEEEFPDPNDVEKWKLNGTARRAHKRRSSPEASPRPKRFKLNKSARVAADAPILPDVDEIFNIPASPPQTSPGVLATTPVAVINRLRGQPVVTLTPKPSSNMSSRVPSPAPAHQRIGPIDLTALENDSDMTSDHTTSEDEPDPVRLGARRIRGVLPASWLRLDQQTSMQKTKPTARHHSPDLSPERSARKGVAQRRLMSPQVGSSSALFLPDDSDDSDSPVRFQELDHSSRDVESLPVEDDAVSVIEEDHIDNMVSLGKRTSNGGGGLPRKRKKGQQSIFNGQPNQKKRQQRITGLLSRTKSVSKTPTRCSKASKDSIGAGWPEKRNLERRKPTTTRPPRLGILDVVEPDAPAFIRIAARTASRRRDRGRSSPSQKSIMLGTRQDTIDAVGVLKRWNEGMIQPRDSVSRSTRPQPRQDEIVKTKTQAHTIHLPGPLRDQISQVKTSVRFSQPRRFVKQVSMDSFVDAGTTSQPDPSLDTNNFLVERSKPRDPFYRPAQLEVAGDNVNRYTFDARKRTLDALYRRSRKSLPISRSLRLEQSISGQTPAYNRQFVPEPLESLGINDTNGTSRPKESKRRARYRKQVHPQPVDVSAPQYAHANDPLPRELSPHIVISESKNEIVGKLLGLAPYGTHYTQHFEVFPLDSGVFFHESTILGGGRLKRALSTEYPGNLSGHRGWCTFTIDEQTLNWGPWDARTSSELGIIFDWVVDQLDTPSVDPGLRTTTPMRAADFILTYLQDHLTFIGSESSNTFASRAADVLQAFERRLKEISSGLRHVAESFIEVSTRIQVITVQVLRLCQKFNKASEAFQIEETLKRIAATTARVLLRTDLKEIQDVYSRLQQMSFREKGIRNDEPSVICWVTMMRILEEAELPRVGFWGVISSTIVGPSTDDTFDATILEQAWRTLFTLLPLGEFDSTGVAIPGMRRTASLEGWMIPQRLLRRVFHLYQSNSRQSPSFNDYLRATVSRCHYLVEQWGWYKCNTILGTIFDFFAAQDLHNLRNEEVYQSPHFLEELWGLPSLATSPEDRCFHIYLKLIAMSIKRLKKLGMAKEIKNLVARLLPNHSRQYDKMMATHEAEIAALRNHHDLLCTLFWAAPQDMRPSVQSIEGLVVLGNSHKEACLISLRAWSRISQFIVSSCEDISAYRPLADWQRNIFQQVLEQFLSVETEVNQQLLGMSVEASKNITQQHKDAVINRNKKVAMDLLHFSMKAFLDVMHQTRNLGASSFVLNHYPLERVLDRLSFSSVDADWGILRVVLDILNHFLTRIDEFTSTEISHGDQSWHEDAIMLLERKLASPIISVVRGIVNIKPRDKRVSQVYDRDLCVEQAVVLAGRLGACLIHARLARLRQFFHVGKYQLFQDVSKPTASATQKYVALFLATTAERGVTDFKDLELTVLDLFLAEITKPFECLGYENRLAMSFKRLGEAYLQNATIEVGITPDYASNRDLFNYIITSMRSALFGADTGQKPHLQQVFAKALRFAMDRMKADLKSMALNSAEHLNHIDFVRSIISLIRSQDLCPVDSFFYQISPAYSPSRQDPRLQTAGILSWGLKLEEGDSKAGSGLFYLLFPSFKIALANGELENEINILTESMKHAYVFNFMLSTMLPAIIRTTVQVRESLVLLDTYIEAIDARLSSACVHRQIGEDIMAEILALHTIVLSGISSLQTRASLELQIDDLMPMTNMIKILNLLSPSVTAYLINNPQSPIANDFAQVTYELTDFTRAADACFADLLKCSDENATISEPTHLFEGLRIIGPETPMQCNEQVDRFSRHMVQDIRNSWVSNGVSITIKGPSRVQKPSATQSGQGTSLPYDDENNTA</sequence>
<gene>
    <name evidence="1" type="ORF">NUW58_g6728</name>
</gene>
<comment type="caution">
    <text evidence="1">The sequence shown here is derived from an EMBL/GenBank/DDBJ whole genome shotgun (WGS) entry which is preliminary data.</text>
</comment>
<dbReference type="Proteomes" id="UP001143856">
    <property type="component" value="Unassembled WGS sequence"/>
</dbReference>
<evidence type="ECO:0000313" key="1">
    <source>
        <dbReference type="EMBL" id="KAJ2981269.1"/>
    </source>
</evidence>
<organism evidence="1 2">
    <name type="scientific">Xylaria curta</name>
    <dbReference type="NCBI Taxonomy" id="42375"/>
    <lineage>
        <taxon>Eukaryota</taxon>
        <taxon>Fungi</taxon>
        <taxon>Dikarya</taxon>
        <taxon>Ascomycota</taxon>
        <taxon>Pezizomycotina</taxon>
        <taxon>Sordariomycetes</taxon>
        <taxon>Xylariomycetidae</taxon>
        <taxon>Xylariales</taxon>
        <taxon>Xylariaceae</taxon>
        <taxon>Xylaria</taxon>
    </lineage>
</organism>
<name>A0ACC1NQB7_9PEZI</name>
<protein>
    <submittedName>
        <fullName evidence="1">Uncharacterized protein</fullName>
    </submittedName>
</protein>
<dbReference type="EMBL" id="JAPDGR010001582">
    <property type="protein sequence ID" value="KAJ2981269.1"/>
    <property type="molecule type" value="Genomic_DNA"/>
</dbReference>
<proteinExistence type="predicted"/>
<keyword evidence="2" id="KW-1185">Reference proteome</keyword>